<accession>A0A2M7AWR9</accession>
<evidence type="ECO:0000313" key="3">
    <source>
        <dbReference type="Proteomes" id="UP000228775"/>
    </source>
</evidence>
<gene>
    <name evidence="2" type="ORF">COS76_02640</name>
</gene>
<keyword evidence="1" id="KW-1133">Transmembrane helix</keyword>
<sequence length="171" mass="18869">MLFSKRFIIPTFLIAFFYVIVITYSMNVRILMDTLWGDYDVAYKLRLLFSLIQGMWTAMNGPGLIVLFLVALLTGANLTLLFGKINMLRNSKNIKLMVGGNSLLGIVGSGCAACGLPILSLLGLSGGVVYLPFRGVEISYISLILLIISFYLLIKNSSQVCMLAKKIILPY</sequence>
<dbReference type="AlphaFoldDB" id="A0A2M7AWR9"/>
<dbReference type="Proteomes" id="UP000228775">
    <property type="component" value="Unassembled WGS sequence"/>
</dbReference>
<evidence type="ECO:0000313" key="2">
    <source>
        <dbReference type="EMBL" id="PIU75085.1"/>
    </source>
</evidence>
<feature type="transmembrane region" description="Helical" evidence="1">
    <location>
        <begin position="64"/>
        <end position="82"/>
    </location>
</feature>
<dbReference type="EMBL" id="PEVY01000055">
    <property type="protein sequence ID" value="PIU75085.1"/>
    <property type="molecule type" value="Genomic_DNA"/>
</dbReference>
<feature type="transmembrane region" description="Helical" evidence="1">
    <location>
        <begin position="138"/>
        <end position="154"/>
    </location>
</feature>
<feature type="transmembrane region" description="Helical" evidence="1">
    <location>
        <begin position="7"/>
        <end position="26"/>
    </location>
</feature>
<name>A0A2M7AWR9_9BACT</name>
<proteinExistence type="predicted"/>
<comment type="caution">
    <text evidence="2">The sequence shown here is derived from an EMBL/GenBank/DDBJ whole genome shotgun (WGS) entry which is preliminary data.</text>
</comment>
<feature type="transmembrane region" description="Helical" evidence="1">
    <location>
        <begin position="103"/>
        <end position="132"/>
    </location>
</feature>
<keyword evidence="1" id="KW-0472">Membrane</keyword>
<protein>
    <submittedName>
        <fullName evidence="2">Uncharacterized protein</fullName>
    </submittedName>
</protein>
<reference evidence="3" key="1">
    <citation type="submission" date="2017-09" db="EMBL/GenBank/DDBJ databases">
        <title>Depth-based differentiation of microbial function through sediment-hosted aquifers and enrichment of novel symbionts in the deep terrestrial subsurface.</title>
        <authorList>
            <person name="Probst A.J."/>
            <person name="Ladd B."/>
            <person name="Jarett J.K."/>
            <person name="Geller-Mcgrath D.E."/>
            <person name="Sieber C.M.K."/>
            <person name="Emerson J.B."/>
            <person name="Anantharaman K."/>
            <person name="Thomas B.C."/>
            <person name="Malmstrom R."/>
            <person name="Stieglmeier M."/>
            <person name="Klingl A."/>
            <person name="Woyke T."/>
            <person name="Ryan C.M."/>
            <person name="Banfield J.F."/>
        </authorList>
    </citation>
    <scope>NUCLEOTIDE SEQUENCE [LARGE SCALE GENOMIC DNA]</scope>
</reference>
<organism evidence="2 3">
    <name type="scientific">Candidatus Portnoybacteria bacterium CG06_land_8_20_14_3_00_39_12</name>
    <dbReference type="NCBI Taxonomy" id="1974809"/>
    <lineage>
        <taxon>Bacteria</taxon>
        <taxon>Candidatus Portnoyibacteriota</taxon>
    </lineage>
</organism>
<evidence type="ECO:0000256" key="1">
    <source>
        <dbReference type="SAM" id="Phobius"/>
    </source>
</evidence>
<keyword evidence="1" id="KW-0812">Transmembrane</keyword>